<dbReference type="OrthoDB" id="2881859at2"/>
<dbReference type="AlphaFoldDB" id="A0A161RUM9"/>
<sequence>MQKTVAIFGGSQEGTYKKIGQKHGLNVLFHCGKSRNGGSKKEFKSLVKKADCVVMLYGALGHVSMDIVKDLCKSLNKQFVCHEGFGASGAIQKSIECMDGAAA</sequence>
<gene>
    <name evidence="2" type="ORF">AWM68_17440</name>
</gene>
<evidence type="ECO:0000313" key="2">
    <source>
        <dbReference type="EMBL" id="KZE67956.1"/>
    </source>
</evidence>
<protein>
    <recommendedName>
        <fullName evidence="4">DUF2325 domain-containing protein</fullName>
    </recommendedName>
</protein>
<dbReference type="Proteomes" id="UP000076567">
    <property type="component" value="Unassembled WGS sequence"/>
</dbReference>
<organism evidence="2 3">
    <name type="scientific">Fictibacillus phosphorivorans</name>
    <dbReference type="NCBI Taxonomy" id="1221500"/>
    <lineage>
        <taxon>Bacteria</taxon>
        <taxon>Bacillati</taxon>
        <taxon>Bacillota</taxon>
        <taxon>Bacilli</taxon>
        <taxon>Bacillales</taxon>
        <taxon>Fictibacillaceae</taxon>
        <taxon>Fictibacillus</taxon>
    </lineage>
</organism>
<dbReference type="RefSeq" id="WP_066238372.1">
    <property type="nucleotide sequence ID" value="NZ_LRFC01000006.1"/>
</dbReference>
<comment type="caution">
    <text evidence="2">The sequence shown here is derived from an EMBL/GenBank/DDBJ whole genome shotgun (WGS) entry which is preliminary data.</text>
</comment>
<comment type="similarity">
    <text evidence="1">Belongs to the UPF0751 family.</text>
</comment>
<dbReference type="Pfam" id="PF10087">
    <property type="entry name" value="DUF2325"/>
    <property type="match status" value="1"/>
</dbReference>
<reference evidence="3" key="1">
    <citation type="submission" date="2016-01" db="EMBL/GenBank/DDBJ databases">
        <title>Draft genome of Chromobacterium sp. F49.</title>
        <authorList>
            <person name="Hong K.W."/>
        </authorList>
    </citation>
    <scope>NUCLEOTIDE SEQUENCE [LARGE SCALE GENOMIC DNA]</scope>
    <source>
        <strain evidence="3">P7IIIA</strain>
    </source>
</reference>
<proteinExistence type="inferred from homology"/>
<evidence type="ECO:0000256" key="1">
    <source>
        <dbReference type="ARBA" id="ARBA00007189"/>
    </source>
</evidence>
<keyword evidence="3" id="KW-1185">Reference proteome</keyword>
<accession>A0A161RUM9</accession>
<evidence type="ECO:0000313" key="3">
    <source>
        <dbReference type="Proteomes" id="UP000076567"/>
    </source>
</evidence>
<evidence type="ECO:0008006" key="4">
    <source>
        <dbReference type="Google" id="ProtNLM"/>
    </source>
</evidence>
<name>A0A161RUM9_9BACL</name>
<dbReference type="InterPro" id="IPR016772">
    <property type="entry name" value="UCP020408"/>
</dbReference>
<dbReference type="EMBL" id="LRFC01000006">
    <property type="protein sequence ID" value="KZE67956.1"/>
    <property type="molecule type" value="Genomic_DNA"/>
</dbReference>